<evidence type="ECO:0000256" key="3">
    <source>
        <dbReference type="ARBA" id="ARBA00023274"/>
    </source>
</evidence>
<gene>
    <name evidence="6" type="primary">RPS20</name>
    <name evidence="6" type="ORF">C6P46_001339</name>
</gene>
<dbReference type="EMBL" id="PUHQ01000135">
    <property type="protein sequence ID" value="KAG0654888.1"/>
    <property type="molecule type" value="Genomic_DNA"/>
</dbReference>
<dbReference type="InterPro" id="IPR001848">
    <property type="entry name" value="Ribosomal_uS10"/>
</dbReference>
<dbReference type="CDD" id="cd04301">
    <property type="entry name" value="NAT_SF"/>
    <property type="match status" value="1"/>
</dbReference>
<dbReference type="SUPFAM" id="SSF55729">
    <property type="entry name" value="Acyl-CoA N-acyltransferases (Nat)"/>
    <property type="match status" value="2"/>
</dbReference>
<dbReference type="InterPro" id="IPR052523">
    <property type="entry name" value="Trichothecene_AcTrans"/>
</dbReference>
<dbReference type="InterPro" id="IPR016181">
    <property type="entry name" value="Acyl_CoA_acyltransferase"/>
</dbReference>
<comment type="similarity">
    <text evidence="1">Belongs to the universal ribosomal protein uS10 family.</text>
</comment>
<dbReference type="SMART" id="SM01403">
    <property type="entry name" value="Ribosomal_S10"/>
    <property type="match status" value="1"/>
</dbReference>
<dbReference type="InterPro" id="IPR005729">
    <property type="entry name" value="Ribosomal_uS10_euk/arc"/>
</dbReference>
<keyword evidence="7" id="KW-1185">Reference proteome</keyword>
<comment type="caution">
    <text evidence="6">The sequence shown here is derived from an EMBL/GenBank/DDBJ whole genome shotgun (WGS) entry which is preliminary data.</text>
</comment>
<organism evidence="6 7">
    <name type="scientific">Rhodotorula mucilaginosa</name>
    <name type="common">Yeast</name>
    <name type="synonym">Rhodotorula rubra</name>
    <dbReference type="NCBI Taxonomy" id="5537"/>
    <lineage>
        <taxon>Eukaryota</taxon>
        <taxon>Fungi</taxon>
        <taxon>Dikarya</taxon>
        <taxon>Basidiomycota</taxon>
        <taxon>Pucciniomycotina</taxon>
        <taxon>Microbotryomycetes</taxon>
        <taxon>Sporidiobolales</taxon>
        <taxon>Sporidiobolaceae</taxon>
        <taxon>Rhodotorula</taxon>
    </lineage>
</organism>
<dbReference type="GO" id="GO:0015935">
    <property type="term" value="C:small ribosomal subunit"/>
    <property type="evidence" value="ECO:0007669"/>
    <property type="project" value="InterPro"/>
</dbReference>
<dbReference type="Pfam" id="PF00338">
    <property type="entry name" value="Ribosomal_S10"/>
    <property type="match status" value="1"/>
</dbReference>
<dbReference type="AlphaFoldDB" id="A0A9P6VT35"/>
<keyword evidence="2 6" id="KW-0689">Ribosomal protein</keyword>
<dbReference type="Gene3D" id="3.30.70.600">
    <property type="entry name" value="Ribosomal protein S10 domain"/>
    <property type="match status" value="1"/>
</dbReference>
<dbReference type="OrthoDB" id="10248551at2759"/>
<dbReference type="HAMAP" id="MF_00508">
    <property type="entry name" value="Ribosomal_uS10"/>
    <property type="match status" value="1"/>
</dbReference>
<dbReference type="SUPFAM" id="SSF54999">
    <property type="entry name" value="Ribosomal protein S10"/>
    <property type="match status" value="1"/>
</dbReference>
<proteinExistence type="inferred from homology"/>
<evidence type="ECO:0000256" key="1">
    <source>
        <dbReference type="ARBA" id="ARBA00007102"/>
    </source>
</evidence>
<evidence type="ECO:0000313" key="7">
    <source>
        <dbReference type="Proteomes" id="UP000777482"/>
    </source>
</evidence>
<feature type="compositionally biased region" description="Basic and acidic residues" evidence="4">
    <location>
        <begin position="102"/>
        <end position="113"/>
    </location>
</feature>
<feature type="domain" description="N-acetyltransferase" evidence="5">
    <location>
        <begin position="225"/>
        <end position="421"/>
    </location>
</feature>
<dbReference type="NCBIfam" id="TIGR01046">
    <property type="entry name" value="uS10_euk_arch"/>
    <property type="match status" value="1"/>
</dbReference>
<name>A0A9P6VT35_RHOMI</name>
<dbReference type="InterPro" id="IPR027486">
    <property type="entry name" value="Ribosomal_uS10_dom"/>
</dbReference>
<dbReference type="InterPro" id="IPR036838">
    <property type="entry name" value="Ribosomal_uS10_dom_sf"/>
</dbReference>
<reference evidence="6 7" key="1">
    <citation type="submission" date="2020-11" db="EMBL/GenBank/DDBJ databases">
        <title>Kefir isolates.</title>
        <authorList>
            <person name="Marcisauskas S."/>
            <person name="Kim Y."/>
            <person name="Blasche S."/>
        </authorList>
    </citation>
    <scope>NUCLEOTIDE SEQUENCE [LARGE SCALE GENOMIC DNA]</scope>
    <source>
        <strain evidence="6 7">KR</strain>
    </source>
</reference>
<keyword evidence="3" id="KW-0687">Ribonucleoprotein</keyword>
<dbReference type="PROSITE" id="PS51186">
    <property type="entry name" value="GNAT"/>
    <property type="match status" value="1"/>
</dbReference>
<dbReference type="GO" id="GO:0003735">
    <property type="term" value="F:structural constituent of ribosome"/>
    <property type="evidence" value="ECO:0007669"/>
    <property type="project" value="InterPro"/>
</dbReference>
<protein>
    <submittedName>
        <fullName evidence="6">40S ribosomal protein S20</fullName>
    </submittedName>
</protein>
<evidence type="ECO:0000313" key="6">
    <source>
        <dbReference type="EMBL" id="KAG0654888.1"/>
    </source>
</evidence>
<dbReference type="FunFam" id="3.30.70.600:FF:000002">
    <property type="entry name" value="40S ribosomal protein S20"/>
    <property type="match status" value="1"/>
</dbReference>
<dbReference type="PANTHER" id="PTHR42791">
    <property type="entry name" value="GNAT FAMILY ACETYLTRANSFERASE"/>
    <property type="match status" value="1"/>
</dbReference>
<accession>A0A9P6VT35</accession>
<dbReference type="GO" id="GO:0016747">
    <property type="term" value="F:acyltransferase activity, transferring groups other than amino-acyl groups"/>
    <property type="evidence" value="ECO:0007669"/>
    <property type="project" value="InterPro"/>
</dbReference>
<dbReference type="PANTHER" id="PTHR42791:SF1">
    <property type="entry name" value="N-ACETYLTRANSFERASE DOMAIN-CONTAINING PROTEIN"/>
    <property type="match status" value="1"/>
</dbReference>
<dbReference type="InterPro" id="IPR000182">
    <property type="entry name" value="GNAT_dom"/>
</dbReference>
<dbReference type="PRINTS" id="PR00971">
    <property type="entry name" value="RIBOSOMALS10"/>
</dbReference>
<evidence type="ECO:0000259" key="5">
    <source>
        <dbReference type="PROSITE" id="PS51186"/>
    </source>
</evidence>
<feature type="region of interest" description="Disordered" evidence="4">
    <location>
        <begin position="88"/>
        <end position="113"/>
    </location>
</feature>
<dbReference type="GO" id="GO:0006412">
    <property type="term" value="P:translation"/>
    <property type="evidence" value="ECO:0007669"/>
    <property type="project" value="InterPro"/>
</dbReference>
<sequence>MHDDAEALAKIRREAFAGTVISQLISGNVDPIQGLQVGTRTLLGMLRKPNRTLRKAVVEGDESSRATPLGMSIFDLVDAAAGAPAKGAAHGAVEVESDDSSVEERPEPAPGTDLDRLHEFVAMLEGMLEQYKQYDSRFYNLTNLVVSPTAQRAGAGSALLRDFVAVADAADLPCYLESTPTAEALYRRVGFVDFGGRVSCGPGGAMVLQPMRRPAKSESANPLGLRIVPAKDADIIALAHMHNASFADDAFMRLIWGRTTCDDFDRELAKDFSRRRAHVQKGIAPGVRDPVGMTLAYRVDTAAERGRNGIAPEEEEHLPGTNVGLLKEFMAMLDRVRAAYRERDSRFYHLEILAVHPDFQRKGFGQALLESVLLAADRDNLPVYLEASAMGAGLYRKHGFVECAARASCGPDGVISTRQIQPTMSQVAKDTAKDLSSVPATKNHKIRITLTSRNVKNLEKVCGDLVNRSKDKDLRVKGPVRLPTKRLHIVTRKTPCGEGSKTWDHLEMKIHKRLIDIESPAEVVKQITSMSIESGVEVEVTIQN</sequence>
<dbReference type="Pfam" id="PF13508">
    <property type="entry name" value="Acetyltransf_7"/>
    <property type="match status" value="2"/>
</dbReference>
<evidence type="ECO:0000256" key="2">
    <source>
        <dbReference type="ARBA" id="ARBA00022980"/>
    </source>
</evidence>
<evidence type="ECO:0000256" key="4">
    <source>
        <dbReference type="SAM" id="MobiDB-lite"/>
    </source>
</evidence>
<dbReference type="Proteomes" id="UP000777482">
    <property type="component" value="Unassembled WGS sequence"/>
</dbReference>
<dbReference type="Gene3D" id="3.40.630.30">
    <property type="match status" value="2"/>
</dbReference>